<gene>
    <name evidence="1" type="ORF">QLH32_17480</name>
</gene>
<dbReference type="EMBL" id="CP125669">
    <property type="protein sequence ID" value="WHP05770.1"/>
    <property type="molecule type" value="Genomic_DNA"/>
</dbReference>
<organism evidence="1 2">
    <name type="scientific">Acinetobacter corruptisaponis</name>
    <dbReference type="NCBI Taxonomy" id="3045147"/>
    <lineage>
        <taxon>Bacteria</taxon>
        <taxon>Pseudomonadati</taxon>
        <taxon>Pseudomonadota</taxon>
        <taxon>Gammaproteobacteria</taxon>
        <taxon>Moraxellales</taxon>
        <taxon>Moraxellaceae</taxon>
        <taxon>Acinetobacter</taxon>
    </lineage>
</organism>
<name>A0ABY8S2J0_9GAMM</name>
<dbReference type="Proteomes" id="UP001229836">
    <property type="component" value="Chromosome"/>
</dbReference>
<reference evidence="1 2" key="1">
    <citation type="submission" date="2023-05" db="EMBL/GenBank/DDBJ databases">
        <title>The complete genome of Acinetobacter sp. nov KCTC 92772.</title>
        <authorList>
            <person name="Zhou G."/>
        </authorList>
    </citation>
    <scope>NUCLEOTIDE SEQUENCE [LARGE SCALE GENOMIC DNA]</scope>
    <source>
        <strain evidence="1 2">KCTC 92772</strain>
    </source>
</reference>
<keyword evidence="2" id="KW-1185">Reference proteome</keyword>
<evidence type="ECO:0000313" key="2">
    <source>
        <dbReference type="Proteomes" id="UP001229836"/>
    </source>
</evidence>
<evidence type="ECO:0000313" key="1">
    <source>
        <dbReference type="EMBL" id="WHP05770.1"/>
    </source>
</evidence>
<dbReference type="RefSeq" id="WP_283267307.1">
    <property type="nucleotide sequence ID" value="NZ_CP125669.1"/>
</dbReference>
<proteinExistence type="predicted"/>
<protein>
    <submittedName>
        <fullName evidence="1">Uncharacterized protein</fullName>
    </submittedName>
</protein>
<accession>A0ABY8S2J0</accession>
<sequence length="90" mass="9997">MINISKPVAANNSDFVVGDVVVCVSERHSDKLFTIKAYQPTDHYWLDCESLAYKNDIRPATTIELYAGKRLTSDEAAHLANALKAQQEVS</sequence>